<sequence length="92" mass="10314">MSIAAIFILGAPSLECFTCKDDLASRGLGKDGSCEYGHLKITYCDYNQVCKTSYYNGEVYSRGCEDKDVLSTCFSNTADRSCPCYFDFCNRY</sequence>
<evidence type="ECO:0000256" key="1">
    <source>
        <dbReference type="SAM" id="SignalP"/>
    </source>
</evidence>
<keyword evidence="1" id="KW-0732">Signal</keyword>
<accession>A0A914DNF6</accession>
<dbReference type="AlphaFoldDB" id="A0A914DNF6"/>
<feature type="signal peptide" evidence="1">
    <location>
        <begin position="1"/>
        <end position="16"/>
    </location>
</feature>
<evidence type="ECO:0000313" key="2">
    <source>
        <dbReference type="Proteomes" id="UP000887540"/>
    </source>
</evidence>
<organism evidence="2 3">
    <name type="scientific">Acrobeloides nanus</name>
    <dbReference type="NCBI Taxonomy" id="290746"/>
    <lineage>
        <taxon>Eukaryota</taxon>
        <taxon>Metazoa</taxon>
        <taxon>Ecdysozoa</taxon>
        <taxon>Nematoda</taxon>
        <taxon>Chromadorea</taxon>
        <taxon>Rhabditida</taxon>
        <taxon>Tylenchina</taxon>
        <taxon>Cephalobomorpha</taxon>
        <taxon>Cephaloboidea</taxon>
        <taxon>Cephalobidae</taxon>
        <taxon>Acrobeloides</taxon>
    </lineage>
</organism>
<dbReference type="Proteomes" id="UP000887540">
    <property type="component" value="Unplaced"/>
</dbReference>
<dbReference type="WBParaSite" id="ACRNAN_scaffold3346.g32790.t1">
    <property type="protein sequence ID" value="ACRNAN_scaffold3346.g32790.t1"/>
    <property type="gene ID" value="ACRNAN_scaffold3346.g32790"/>
</dbReference>
<keyword evidence="2" id="KW-1185">Reference proteome</keyword>
<evidence type="ECO:0000313" key="3">
    <source>
        <dbReference type="WBParaSite" id="ACRNAN_scaffold3346.g32790.t1"/>
    </source>
</evidence>
<proteinExistence type="predicted"/>
<name>A0A914DNF6_9BILA</name>
<protein>
    <submittedName>
        <fullName evidence="3">Uncharacterized protein</fullName>
    </submittedName>
</protein>
<feature type="chain" id="PRO_5037642329" evidence="1">
    <location>
        <begin position="17"/>
        <end position="92"/>
    </location>
</feature>
<reference evidence="3" key="1">
    <citation type="submission" date="2022-11" db="UniProtKB">
        <authorList>
            <consortium name="WormBaseParasite"/>
        </authorList>
    </citation>
    <scope>IDENTIFICATION</scope>
</reference>